<organism evidence="1 2">
    <name type="scientific">Apiosordaria backusii</name>
    <dbReference type="NCBI Taxonomy" id="314023"/>
    <lineage>
        <taxon>Eukaryota</taxon>
        <taxon>Fungi</taxon>
        <taxon>Dikarya</taxon>
        <taxon>Ascomycota</taxon>
        <taxon>Pezizomycotina</taxon>
        <taxon>Sordariomycetes</taxon>
        <taxon>Sordariomycetidae</taxon>
        <taxon>Sordariales</taxon>
        <taxon>Lasiosphaeriaceae</taxon>
        <taxon>Apiosordaria</taxon>
    </lineage>
</organism>
<evidence type="ECO:0000313" key="2">
    <source>
        <dbReference type="Proteomes" id="UP001172159"/>
    </source>
</evidence>
<dbReference type="AlphaFoldDB" id="A0AA40EEX8"/>
<dbReference type="EMBL" id="JAUKTV010000005">
    <property type="protein sequence ID" value="KAK0737375.1"/>
    <property type="molecule type" value="Genomic_DNA"/>
</dbReference>
<gene>
    <name evidence="1" type="ORF">B0T21DRAFT_410828</name>
</gene>
<dbReference type="Proteomes" id="UP001172159">
    <property type="component" value="Unassembled WGS sequence"/>
</dbReference>
<keyword evidence="2" id="KW-1185">Reference proteome</keyword>
<evidence type="ECO:0000313" key="1">
    <source>
        <dbReference type="EMBL" id="KAK0737375.1"/>
    </source>
</evidence>
<protein>
    <submittedName>
        <fullName evidence="1">Uncharacterized protein</fullName>
    </submittedName>
</protein>
<sequence>MCLHDPNCWLWPGHRIAKKKATRPPRSRQSTRAYRTKLQDALLRSSTTNTLLKHVNDVVPRSLLNLDASDKLSNHPDLIRDILARSLVHDQHNSNKPQDQPIWQALLSILDSEFPQDTALEPIWTPDEFDILQKPGQLLQGQEKVLLHPIWQRSTDITSTRQLLADASISHAIATKATEVIEVLLKHDPDLAYAPEGQGYLSVLDRPYFNMPAIEQLRVLKKVDYRVGPGANFRVAFGFHPRDRSIPSRFRLDDKVEDFVK</sequence>
<proteinExistence type="predicted"/>
<comment type="caution">
    <text evidence="1">The sequence shown here is derived from an EMBL/GenBank/DDBJ whole genome shotgun (WGS) entry which is preliminary data.</text>
</comment>
<name>A0AA40EEX8_9PEZI</name>
<reference evidence="1" key="1">
    <citation type="submission" date="2023-06" db="EMBL/GenBank/DDBJ databases">
        <title>Genome-scale phylogeny and comparative genomics of the fungal order Sordariales.</title>
        <authorList>
            <consortium name="Lawrence Berkeley National Laboratory"/>
            <person name="Hensen N."/>
            <person name="Bonometti L."/>
            <person name="Westerberg I."/>
            <person name="Brannstrom I.O."/>
            <person name="Guillou S."/>
            <person name="Cros-Aarteil S."/>
            <person name="Calhoun S."/>
            <person name="Haridas S."/>
            <person name="Kuo A."/>
            <person name="Mondo S."/>
            <person name="Pangilinan J."/>
            <person name="Riley R."/>
            <person name="Labutti K."/>
            <person name="Andreopoulos B."/>
            <person name="Lipzen A."/>
            <person name="Chen C."/>
            <person name="Yanf M."/>
            <person name="Daum C."/>
            <person name="Ng V."/>
            <person name="Clum A."/>
            <person name="Steindorff A."/>
            <person name="Ohm R."/>
            <person name="Martin F."/>
            <person name="Silar P."/>
            <person name="Natvig D."/>
            <person name="Lalanne C."/>
            <person name="Gautier V."/>
            <person name="Ament-Velasquez S.L."/>
            <person name="Kruys A."/>
            <person name="Hutchinson M.I."/>
            <person name="Powell A.J."/>
            <person name="Barry K."/>
            <person name="Miller A.N."/>
            <person name="Grigoriev I.V."/>
            <person name="Debuchy R."/>
            <person name="Gladieux P."/>
            <person name="Thoren M.H."/>
            <person name="Johannesson H."/>
        </authorList>
    </citation>
    <scope>NUCLEOTIDE SEQUENCE</scope>
    <source>
        <strain evidence="1">CBS 540.89</strain>
    </source>
</reference>
<accession>A0AA40EEX8</accession>